<dbReference type="Gene3D" id="3.30.420.10">
    <property type="entry name" value="Ribonuclease H-like superfamily/Ribonuclease H"/>
    <property type="match status" value="1"/>
</dbReference>
<comment type="subcellular location">
    <subcellularLocation>
        <location evidence="4 14">Cytoplasm</location>
    </subcellularLocation>
</comment>
<proteinExistence type="inferred from homology"/>
<feature type="domain" description="RNase H type-2" evidence="17">
    <location>
        <begin position="20"/>
        <end position="214"/>
    </location>
</feature>
<dbReference type="SUPFAM" id="SSF53098">
    <property type="entry name" value="Ribonuclease H-like"/>
    <property type="match status" value="1"/>
</dbReference>
<dbReference type="PROSITE" id="PS51975">
    <property type="entry name" value="RNASE_H_2"/>
    <property type="match status" value="1"/>
</dbReference>
<dbReference type="GO" id="GO:0006298">
    <property type="term" value="P:mismatch repair"/>
    <property type="evidence" value="ECO:0007669"/>
    <property type="project" value="TreeGrafter"/>
</dbReference>
<evidence type="ECO:0000256" key="13">
    <source>
        <dbReference type="ARBA" id="ARBA00023211"/>
    </source>
</evidence>
<evidence type="ECO:0000256" key="16">
    <source>
        <dbReference type="RuleBase" id="RU003515"/>
    </source>
</evidence>
<dbReference type="EC" id="3.1.26.4" evidence="6 14"/>
<dbReference type="OrthoDB" id="9803420at2"/>
<dbReference type="GO" id="GO:0030145">
    <property type="term" value="F:manganese ion binding"/>
    <property type="evidence" value="ECO:0007669"/>
    <property type="project" value="UniProtKB-UniRule"/>
</dbReference>
<dbReference type="InterPro" id="IPR036397">
    <property type="entry name" value="RNaseH_sf"/>
</dbReference>
<keyword evidence="11 14" id="KW-0255">Endonuclease</keyword>
<evidence type="ECO:0000256" key="10">
    <source>
        <dbReference type="ARBA" id="ARBA00022723"/>
    </source>
</evidence>
<evidence type="ECO:0000256" key="4">
    <source>
        <dbReference type="ARBA" id="ARBA00004496"/>
    </source>
</evidence>
<dbReference type="EMBL" id="MRCC01000002">
    <property type="protein sequence ID" value="OKH28869.1"/>
    <property type="molecule type" value="Genomic_DNA"/>
</dbReference>
<dbReference type="GO" id="GO:0043137">
    <property type="term" value="P:DNA replication, removal of RNA primer"/>
    <property type="evidence" value="ECO:0007669"/>
    <property type="project" value="TreeGrafter"/>
</dbReference>
<protein>
    <recommendedName>
        <fullName evidence="7 14">Ribonuclease HII</fullName>
        <shortName evidence="14">RNase HII</shortName>
        <ecNumber evidence="6 14">3.1.26.4</ecNumber>
    </recommendedName>
</protein>
<dbReference type="NCBIfam" id="NF000595">
    <property type="entry name" value="PRK00015.1-3"/>
    <property type="match status" value="1"/>
</dbReference>
<sequence>MKNESINLDLDFALSNQHSISLAGVDEAGRGALFGPVVAAAVILPPAALPELAASQVRDSKQLSSCRRQQLAAKICTLAVDWRVGFASTAEIDNINILQASLLAMKRAVTKLKVQPELCLVDGNQAIKDLPIPQQALVKGDERSLVIAAASIIAKVWRDDLIMRLAAKYPMYDLVSNKGYGTARHLQALQQYGPSRLHRLSFRPCQIRAMGTKELAE</sequence>
<dbReference type="GO" id="GO:0004523">
    <property type="term" value="F:RNA-DNA hybrid ribonuclease activity"/>
    <property type="evidence" value="ECO:0007669"/>
    <property type="project" value="UniProtKB-UniRule"/>
</dbReference>
<comment type="function">
    <text evidence="3 14 16">Endonuclease that specifically degrades the RNA of RNA-DNA hybrids.</text>
</comment>
<comment type="caution">
    <text evidence="18">The sequence shown here is derived from an EMBL/GenBank/DDBJ whole genome shotgun (WGS) entry which is preliminary data.</text>
</comment>
<comment type="similarity">
    <text evidence="5 14 16">Belongs to the RNase HII family.</text>
</comment>
<feature type="binding site" evidence="14 15">
    <location>
        <position position="122"/>
    </location>
    <ligand>
        <name>a divalent metal cation</name>
        <dbReference type="ChEBI" id="CHEBI:60240"/>
    </ligand>
</feature>
<evidence type="ECO:0000256" key="11">
    <source>
        <dbReference type="ARBA" id="ARBA00022759"/>
    </source>
</evidence>
<dbReference type="AlphaFoldDB" id="A0A1U7HZ60"/>
<evidence type="ECO:0000256" key="9">
    <source>
        <dbReference type="ARBA" id="ARBA00022722"/>
    </source>
</evidence>
<dbReference type="STRING" id="247279.NIES1031_02955"/>
<dbReference type="Proteomes" id="UP000185984">
    <property type="component" value="Unassembled WGS sequence"/>
</dbReference>
<evidence type="ECO:0000256" key="5">
    <source>
        <dbReference type="ARBA" id="ARBA00007383"/>
    </source>
</evidence>
<keyword evidence="9 14" id="KW-0540">Nuclease</keyword>
<comment type="catalytic activity">
    <reaction evidence="1 14 15 16">
        <text>Endonucleolytic cleavage to 5'-phosphomonoester.</text>
        <dbReference type="EC" id="3.1.26.4"/>
    </reaction>
</comment>
<keyword evidence="19" id="KW-1185">Reference proteome</keyword>
<feature type="binding site" evidence="14 15">
    <location>
        <position position="26"/>
    </location>
    <ligand>
        <name>a divalent metal cation</name>
        <dbReference type="ChEBI" id="CHEBI:60240"/>
    </ligand>
</feature>
<evidence type="ECO:0000256" key="1">
    <source>
        <dbReference type="ARBA" id="ARBA00000077"/>
    </source>
</evidence>
<name>A0A1U7HZ60_9CHRO</name>
<evidence type="ECO:0000256" key="8">
    <source>
        <dbReference type="ARBA" id="ARBA00022490"/>
    </source>
</evidence>
<dbReference type="InterPro" id="IPR024567">
    <property type="entry name" value="RNase_HII/HIII_dom"/>
</dbReference>
<evidence type="ECO:0000256" key="3">
    <source>
        <dbReference type="ARBA" id="ARBA00004065"/>
    </source>
</evidence>
<evidence type="ECO:0000313" key="19">
    <source>
        <dbReference type="Proteomes" id="UP000185984"/>
    </source>
</evidence>
<evidence type="ECO:0000313" key="18">
    <source>
        <dbReference type="EMBL" id="OKH28869.1"/>
    </source>
</evidence>
<keyword evidence="13 14" id="KW-0464">Manganese</keyword>
<comment type="cofactor">
    <cofactor evidence="14 15">
        <name>Mn(2+)</name>
        <dbReference type="ChEBI" id="CHEBI:29035"/>
    </cofactor>
    <cofactor evidence="14 15">
        <name>Mg(2+)</name>
        <dbReference type="ChEBI" id="CHEBI:18420"/>
    </cofactor>
    <text evidence="14 15">Manganese or magnesium. Binds 1 divalent metal ion per monomer in the absence of substrate. May bind a second metal ion after substrate binding.</text>
</comment>
<dbReference type="HAMAP" id="MF_00052_B">
    <property type="entry name" value="RNase_HII_B"/>
    <property type="match status" value="1"/>
</dbReference>
<dbReference type="Pfam" id="PF01351">
    <property type="entry name" value="RNase_HII"/>
    <property type="match status" value="1"/>
</dbReference>
<accession>A0A1U7HZ60</accession>
<keyword evidence="12 14" id="KW-0378">Hydrolase</keyword>
<evidence type="ECO:0000259" key="17">
    <source>
        <dbReference type="PROSITE" id="PS51975"/>
    </source>
</evidence>
<dbReference type="InterPro" id="IPR012337">
    <property type="entry name" value="RNaseH-like_sf"/>
</dbReference>
<dbReference type="GO" id="GO:0003723">
    <property type="term" value="F:RNA binding"/>
    <property type="evidence" value="ECO:0007669"/>
    <property type="project" value="UniProtKB-UniRule"/>
</dbReference>
<keyword evidence="8 14" id="KW-0963">Cytoplasm</keyword>
<feature type="binding site" evidence="14 15">
    <location>
        <position position="27"/>
    </location>
    <ligand>
        <name>a divalent metal cation</name>
        <dbReference type="ChEBI" id="CHEBI:60240"/>
    </ligand>
</feature>
<dbReference type="PANTHER" id="PTHR10954:SF18">
    <property type="entry name" value="RIBONUCLEASE HII"/>
    <property type="match status" value="1"/>
</dbReference>
<evidence type="ECO:0000256" key="2">
    <source>
        <dbReference type="ARBA" id="ARBA00001946"/>
    </source>
</evidence>
<organism evidence="18 19">
    <name type="scientific">Chroogloeocystis siderophila 5.2 s.c.1</name>
    <dbReference type="NCBI Taxonomy" id="247279"/>
    <lineage>
        <taxon>Bacteria</taxon>
        <taxon>Bacillati</taxon>
        <taxon>Cyanobacteriota</taxon>
        <taxon>Cyanophyceae</taxon>
        <taxon>Oscillatoriophycideae</taxon>
        <taxon>Chroococcales</taxon>
        <taxon>Chroococcaceae</taxon>
        <taxon>Chroogloeocystis</taxon>
    </lineage>
</organism>
<evidence type="ECO:0000256" key="14">
    <source>
        <dbReference type="HAMAP-Rule" id="MF_00052"/>
    </source>
</evidence>
<dbReference type="CDD" id="cd07182">
    <property type="entry name" value="RNase_HII_bacteria_HII_like"/>
    <property type="match status" value="1"/>
</dbReference>
<evidence type="ECO:0000256" key="7">
    <source>
        <dbReference type="ARBA" id="ARBA00019179"/>
    </source>
</evidence>
<comment type="cofactor">
    <cofactor evidence="2">
        <name>Mg(2+)</name>
        <dbReference type="ChEBI" id="CHEBI:18420"/>
    </cofactor>
</comment>
<reference evidence="18 19" key="1">
    <citation type="submission" date="2016-11" db="EMBL/GenBank/DDBJ databases">
        <title>Draft Genome Sequences of Nine Cyanobacterial Strains from Diverse Habitats.</title>
        <authorList>
            <person name="Zhu T."/>
            <person name="Hou S."/>
            <person name="Lu X."/>
            <person name="Hess W.R."/>
        </authorList>
    </citation>
    <scope>NUCLEOTIDE SEQUENCE [LARGE SCALE GENOMIC DNA]</scope>
    <source>
        <strain evidence="18 19">5.2 s.c.1</strain>
    </source>
</reference>
<gene>
    <name evidence="14" type="primary">rnhB</name>
    <name evidence="18" type="ORF">NIES1031_02955</name>
</gene>
<dbReference type="GO" id="GO:0032299">
    <property type="term" value="C:ribonuclease H2 complex"/>
    <property type="evidence" value="ECO:0007669"/>
    <property type="project" value="TreeGrafter"/>
</dbReference>
<dbReference type="InterPro" id="IPR022898">
    <property type="entry name" value="RNase_HII"/>
</dbReference>
<dbReference type="NCBIfam" id="NF010537">
    <property type="entry name" value="PRK13925.1"/>
    <property type="match status" value="1"/>
</dbReference>
<dbReference type="PANTHER" id="PTHR10954">
    <property type="entry name" value="RIBONUCLEASE H2 SUBUNIT A"/>
    <property type="match status" value="1"/>
</dbReference>
<keyword evidence="10 14" id="KW-0479">Metal-binding</keyword>
<evidence type="ECO:0000256" key="6">
    <source>
        <dbReference type="ARBA" id="ARBA00012180"/>
    </source>
</evidence>
<evidence type="ECO:0000256" key="12">
    <source>
        <dbReference type="ARBA" id="ARBA00022801"/>
    </source>
</evidence>
<dbReference type="InterPro" id="IPR001352">
    <property type="entry name" value="RNase_HII/HIII"/>
</dbReference>
<dbReference type="RefSeq" id="WP_073548024.1">
    <property type="nucleotide sequence ID" value="NZ_CAWMVK010000012.1"/>
</dbReference>
<evidence type="ECO:0000256" key="15">
    <source>
        <dbReference type="PROSITE-ProRule" id="PRU01319"/>
    </source>
</evidence>
<dbReference type="GO" id="GO:0005737">
    <property type="term" value="C:cytoplasm"/>
    <property type="evidence" value="ECO:0007669"/>
    <property type="project" value="UniProtKB-SubCell"/>
</dbReference>